<evidence type="ECO:0000313" key="5">
    <source>
        <dbReference type="Proteomes" id="UP000729402"/>
    </source>
</evidence>
<accession>A0A8J5WMB4</accession>
<protein>
    <submittedName>
        <fullName evidence="4">Uncharacterized protein</fullName>
    </submittedName>
</protein>
<dbReference type="EMBL" id="JAAALK010000080">
    <property type="protein sequence ID" value="KAG8091507.1"/>
    <property type="molecule type" value="Genomic_DNA"/>
</dbReference>
<evidence type="ECO:0000256" key="1">
    <source>
        <dbReference type="SAM" id="Phobius"/>
    </source>
</evidence>
<feature type="transmembrane region" description="Helical" evidence="1">
    <location>
        <begin position="33"/>
        <end position="52"/>
    </location>
</feature>
<organism evidence="4 5">
    <name type="scientific">Zizania palustris</name>
    <name type="common">Northern wild rice</name>
    <dbReference type="NCBI Taxonomy" id="103762"/>
    <lineage>
        <taxon>Eukaryota</taxon>
        <taxon>Viridiplantae</taxon>
        <taxon>Streptophyta</taxon>
        <taxon>Embryophyta</taxon>
        <taxon>Tracheophyta</taxon>
        <taxon>Spermatophyta</taxon>
        <taxon>Magnoliopsida</taxon>
        <taxon>Liliopsida</taxon>
        <taxon>Poales</taxon>
        <taxon>Poaceae</taxon>
        <taxon>BOP clade</taxon>
        <taxon>Oryzoideae</taxon>
        <taxon>Oryzeae</taxon>
        <taxon>Zizaniinae</taxon>
        <taxon>Zizania</taxon>
    </lineage>
</organism>
<keyword evidence="1" id="KW-0812">Transmembrane</keyword>
<evidence type="ECO:0000256" key="2">
    <source>
        <dbReference type="SAM" id="SignalP"/>
    </source>
</evidence>
<dbReference type="EMBL" id="JAAALK010001297">
    <property type="protein sequence ID" value="KAG8043038.1"/>
    <property type="molecule type" value="Genomic_DNA"/>
</dbReference>
<reference evidence="4" key="2">
    <citation type="submission" date="2021-02" db="EMBL/GenBank/DDBJ databases">
        <authorList>
            <person name="Kimball J.A."/>
            <person name="Haas M.W."/>
            <person name="Macchietto M."/>
            <person name="Kono T."/>
            <person name="Duquette J."/>
            <person name="Shao M."/>
        </authorList>
    </citation>
    <scope>NUCLEOTIDE SEQUENCE</scope>
    <source>
        <tissue evidence="4">Fresh leaf tissue</tissue>
    </source>
</reference>
<keyword evidence="1" id="KW-1133">Transmembrane helix</keyword>
<comment type="caution">
    <text evidence="4">The sequence shown here is derived from an EMBL/GenBank/DDBJ whole genome shotgun (WGS) entry which is preliminary data.</text>
</comment>
<evidence type="ECO:0000313" key="3">
    <source>
        <dbReference type="EMBL" id="KAG8043038.1"/>
    </source>
</evidence>
<keyword evidence="1" id="KW-0472">Membrane</keyword>
<keyword evidence="2" id="KW-0732">Signal</keyword>
<name>A0A8J5WMB4_ZIZPA</name>
<dbReference type="Proteomes" id="UP000729402">
    <property type="component" value="Unassembled WGS sequence"/>
</dbReference>
<feature type="signal peptide" evidence="2">
    <location>
        <begin position="1"/>
        <end position="23"/>
    </location>
</feature>
<feature type="chain" id="PRO_5036271924" evidence="2">
    <location>
        <begin position="24"/>
        <end position="143"/>
    </location>
</feature>
<reference evidence="4" key="1">
    <citation type="journal article" date="2021" name="bioRxiv">
        <title>Whole Genome Assembly and Annotation of Northern Wild Rice, Zizania palustris L., Supports a Whole Genome Duplication in the Zizania Genus.</title>
        <authorList>
            <person name="Haas M."/>
            <person name="Kono T."/>
            <person name="Macchietto M."/>
            <person name="Millas R."/>
            <person name="McGilp L."/>
            <person name="Shao M."/>
            <person name="Duquette J."/>
            <person name="Hirsch C.N."/>
            <person name="Kimball J."/>
        </authorList>
    </citation>
    <scope>NUCLEOTIDE SEQUENCE</scope>
    <source>
        <tissue evidence="4">Fresh leaf tissue</tissue>
    </source>
</reference>
<sequence>MNTTSRTLCFLLVLVLLLNPSLEQDCTEISGGWILLCTDMICGVNCYLLALGQKGKPKTFWKRGNDMDARSRTLCLVLVHVLLLNPSLAEQVCTEINGGWIILCTDLTCRFDCYLFALKQTGKLNNFWCNGWHKCRCLFCTDY</sequence>
<evidence type="ECO:0000313" key="4">
    <source>
        <dbReference type="EMBL" id="KAG8091507.1"/>
    </source>
</evidence>
<proteinExistence type="predicted"/>
<dbReference type="AlphaFoldDB" id="A0A8J5WMB4"/>
<keyword evidence="5" id="KW-1185">Reference proteome</keyword>
<gene>
    <name evidence="4" type="ORF">GUJ93_ZPchr0012g18900</name>
    <name evidence="3" type="ORF">GUJ93_ZPchr0308g33402</name>
</gene>